<dbReference type="GO" id="GO:0016491">
    <property type="term" value="F:oxidoreductase activity"/>
    <property type="evidence" value="ECO:0007669"/>
    <property type="project" value="UniProtKB-KW"/>
</dbReference>
<evidence type="ECO:0000256" key="2">
    <source>
        <dbReference type="ARBA" id="ARBA00023002"/>
    </source>
</evidence>
<dbReference type="PANTHER" id="PTHR45024:SF2">
    <property type="entry name" value="SCP2 DOMAIN-CONTAINING PROTEIN"/>
    <property type="match status" value="1"/>
</dbReference>
<dbReference type="EMBL" id="MOMC01000153">
    <property type="protein sequence ID" value="ONH21766.1"/>
    <property type="molecule type" value="Genomic_DNA"/>
</dbReference>
<proteinExistence type="inferred from homology"/>
<dbReference type="Proteomes" id="UP000188929">
    <property type="component" value="Unassembled WGS sequence"/>
</dbReference>
<dbReference type="InterPro" id="IPR057326">
    <property type="entry name" value="KR_dom"/>
</dbReference>
<accession>A0A1V2HZF4</accession>
<comment type="similarity">
    <text evidence="1 3">Belongs to the short-chain dehydrogenases/reductases (SDR) family.</text>
</comment>
<dbReference type="PRINTS" id="PR00081">
    <property type="entry name" value="GDHRDH"/>
</dbReference>
<keyword evidence="2" id="KW-0560">Oxidoreductase</keyword>
<dbReference type="PRINTS" id="PR00080">
    <property type="entry name" value="SDRFAMILY"/>
</dbReference>
<organism evidence="5 6">
    <name type="scientific">Pseudofrankia asymbiotica</name>
    <dbReference type="NCBI Taxonomy" id="1834516"/>
    <lineage>
        <taxon>Bacteria</taxon>
        <taxon>Bacillati</taxon>
        <taxon>Actinomycetota</taxon>
        <taxon>Actinomycetes</taxon>
        <taxon>Frankiales</taxon>
        <taxon>Frankiaceae</taxon>
        <taxon>Pseudofrankia</taxon>
    </lineage>
</organism>
<feature type="domain" description="Ketoreductase" evidence="4">
    <location>
        <begin position="9"/>
        <end position="186"/>
    </location>
</feature>
<gene>
    <name evidence="5" type="ORF">BL253_37995</name>
</gene>
<dbReference type="SMART" id="SM00822">
    <property type="entry name" value="PKS_KR"/>
    <property type="match status" value="1"/>
</dbReference>
<protein>
    <recommendedName>
        <fullName evidence="4">Ketoreductase domain-containing protein</fullName>
    </recommendedName>
</protein>
<dbReference type="RefSeq" id="WP_076823098.1">
    <property type="nucleotide sequence ID" value="NZ_MOMC01000153.1"/>
</dbReference>
<evidence type="ECO:0000313" key="5">
    <source>
        <dbReference type="EMBL" id="ONH21766.1"/>
    </source>
</evidence>
<dbReference type="STRING" id="1834516.BL253_37995"/>
<keyword evidence="6" id="KW-1185">Reference proteome</keyword>
<dbReference type="InterPro" id="IPR051687">
    <property type="entry name" value="Peroxisomal_Beta-Oxidation"/>
</dbReference>
<evidence type="ECO:0000313" key="6">
    <source>
        <dbReference type="Proteomes" id="UP000188929"/>
    </source>
</evidence>
<dbReference type="OrthoDB" id="9808187at2"/>
<evidence type="ECO:0000256" key="3">
    <source>
        <dbReference type="RuleBase" id="RU000363"/>
    </source>
</evidence>
<dbReference type="Gene3D" id="3.40.50.720">
    <property type="entry name" value="NAD(P)-binding Rossmann-like Domain"/>
    <property type="match status" value="1"/>
</dbReference>
<evidence type="ECO:0000256" key="1">
    <source>
        <dbReference type="ARBA" id="ARBA00006484"/>
    </source>
</evidence>
<dbReference type="InterPro" id="IPR002347">
    <property type="entry name" value="SDR_fam"/>
</dbReference>
<dbReference type="InterPro" id="IPR036291">
    <property type="entry name" value="NAD(P)-bd_dom_sf"/>
</dbReference>
<name>A0A1V2HZF4_9ACTN</name>
<dbReference type="PANTHER" id="PTHR45024">
    <property type="entry name" value="DEHYDROGENASES, SHORT CHAIN"/>
    <property type="match status" value="1"/>
</dbReference>
<dbReference type="AlphaFoldDB" id="A0A1V2HZF4"/>
<dbReference type="InterPro" id="IPR020904">
    <property type="entry name" value="Sc_DH/Rdtase_CS"/>
</dbReference>
<sequence length="310" mass="31918">MSTLSFDGDVIVVTGAGGGMGRCHALELARRGARVVVNDLGGHPFGGGSDPGLAESVVAEIKAAGGEAVANTASVATADGARSLTEQAMDEWGRLDAVVANHAILRDKPFDEMTLDDFDDVIDVNLRGVMRVFHPAFKVMKSGGGGRIVAITSSAGMLGAHAQANYAAAKSGLLGLTRSIALEGAPHNIKANIVAPGALGTRMHLAMVESATYHASADADLVRNAKVAASLKPERVSPIIAVLTHSTCPVTGEVLCSWGGWYGRFGITRNAGWSGGAELATAEEIVDHWGKVVDQSSARDAGLDAFAGQH</sequence>
<dbReference type="PROSITE" id="PS00061">
    <property type="entry name" value="ADH_SHORT"/>
    <property type="match status" value="1"/>
</dbReference>
<evidence type="ECO:0000259" key="4">
    <source>
        <dbReference type="SMART" id="SM00822"/>
    </source>
</evidence>
<reference evidence="6" key="1">
    <citation type="submission" date="2016-10" db="EMBL/GenBank/DDBJ databases">
        <title>Frankia sp. NRRL B-16386 Genome sequencing.</title>
        <authorList>
            <person name="Ghodhbane-Gtari F."/>
            <person name="Swanson E."/>
            <person name="Gueddou A."/>
            <person name="Hezbri K."/>
            <person name="Ktari K."/>
            <person name="Nouioui I."/>
            <person name="Morris K."/>
            <person name="Simpson S."/>
            <person name="Abebe-Akele F."/>
            <person name="Thomas K."/>
            <person name="Gtari M."/>
            <person name="Tisa L.S."/>
        </authorList>
    </citation>
    <scope>NUCLEOTIDE SEQUENCE [LARGE SCALE GENOMIC DNA]</scope>
    <source>
        <strain evidence="6">NRRL B-16386</strain>
    </source>
</reference>
<dbReference type="Pfam" id="PF00106">
    <property type="entry name" value="adh_short"/>
    <property type="match status" value="1"/>
</dbReference>
<comment type="caution">
    <text evidence="5">The sequence shown here is derived from an EMBL/GenBank/DDBJ whole genome shotgun (WGS) entry which is preliminary data.</text>
</comment>
<dbReference type="SUPFAM" id="SSF51735">
    <property type="entry name" value="NAD(P)-binding Rossmann-fold domains"/>
    <property type="match status" value="1"/>
</dbReference>